<sequence>MTKLSDLYRKDLSGDAIFMMSLVSSHGAPSAQFNNTTKYKIHDIRDYKDDGGSGARMLLHTMLPITGNAIKVYLPQRPPQCLVDHWKTTLGSFYEEPVWTEEYGTSVPHLMLFPVEELDAKLQTVDPEEHYKVASKLFITETECPQPKVLSEPKIPCVMKTSHGFAGYGTFIVKSEEDLHKAKSKIEKYTPDAELLYTELIEAVCNYSCQFYLDKAGNVTWIGATESMVDSEQQWQGAVWYNEKQKATEAKLQEIVIPASKAFKKNNYFGLVAMDVLEDKDGKLYAIDINAPFDTATPLMILAREMGSCGMPVAVLKYGVAAAGTVEDILKKSETVTDGKIVVLSTIPLVPNILQLCQICIFATTLERVKAIKDEFFPEMGGPPPGMGSGGPPPGVLAQGGPPPGVMTHGGPPPGVMTQGGPPPGAMTQGGPPLGVLAQGGPPPGVLAQGGPPPGALAQAGLPPGATKLEVKADALPSKQLSPSVISPKSPPPFGGVPSPFTQTIPELTKVEEKNVIGTQVTLL</sequence>
<dbReference type="GO" id="GO:0046872">
    <property type="term" value="F:metal ion binding"/>
    <property type="evidence" value="ECO:0007669"/>
    <property type="project" value="InterPro"/>
</dbReference>
<comment type="caution">
    <text evidence="2">The sequence shown here is derived from an EMBL/GenBank/DDBJ whole genome shotgun (WGS) entry which is preliminary data.</text>
</comment>
<dbReference type="OrthoDB" id="5946236at2759"/>
<dbReference type="Proteomes" id="UP000749559">
    <property type="component" value="Unassembled WGS sequence"/>
</dbReference>
<organism evidence="2 3">
    <name type="scientific">Owenia fusiformis</name>
    <name type="common">Polychaete worm</name>
    <dbReference type="NCBI Taxonomy" id="6347"/>
    <lineage>
        <taxon>Eukaryota</taxon>
        <taxon>Metazoa</taxon>
        <taxon>Spiralia</taxon>
        <taxon>Lophotrochozoa</taxon>
        <taxon>Annelida</taxon>
        <taxon>Polychaeta</taxon>
        <taxon>Sedentaria</taxon>
        <taxon>Canalipalpata</taxon>
        <taxon>Sabellida</taxon>
        <taxon>Oweniida</taxon>
        <taxon>Oweniidae</taxon>
        <taxon>Owenia</taxon>
    </lineage>
</organism>
<dbReference type="InterPro" id="IPR011761">
    <property type="entry name" value="ATP-grasp"/>
</dbReference>
<dbReference type="GO" id="GO:0005524">
    <property type="term" value="F:ATP binding"/>
    <property type="evidence" value="ECO:0007669"/>
    <property type="project" value="UniProtKB-UniRule"/>
</dbReference>
<dbReference type="Pfam" id="PF02786">
    <property type="entry name" value="CPSase_L_D2"/>
    <property type="match status" value="1"/>
</dbReference>
<dbReference type="InterPro" id="IPR053269">
    <property type="entry name" value="Asp-Met_ligase"/>
</dbReference>
<feature type="region of interest" description="Disordered" evidence="1">
    <location>
        <begin position="380"/>
        <end position="413"/>
    </location>
</feature>
<proteinExistence type="predicted"/>
<dbReference type="InterPro" id="IPR005479">
    <property type="entry name" value="CPAse_ATP-bd"/>
</dbReference>
<gene>
    <name evidence="2" type="ORF">OFUS_LOCUS135</name>
</gene>
<dbReference type="AlphaFoldDB" id="A0A8J1URS9"/>
<feature type="compositionally biased region" description="Pro residues" evidence="1">
    <location>
        <begin position="381"/>
        <end position="413"/>
    </location>
</feature>
<dbReference type="PROSITE" id="PS50975">
    <property type="entry name" value="ATP_GRASP"/>
    <property type="match status" value="1"/>
</dbReference>
<dbReference type="Gene3D" id="3.30.470.20">
    <property type="entry name" value="ATP-grasp fold, B domain"/>
    <property type="match status" value="1"/>
</dbReference>
<dbReference type="PANTHER" id="PTHR37018:SF1">
    <property type="entry name" value="CULTURE SPECIFIC PROTEIN, PUTATIVE (AFU_ORTHOLOGUE AFUA_2G00130)-RELATED"/>
    <property type="match status" value="1"/>
</dbReference>
<dbReference type="PANTHER" id="PTHR37018">
    <property type="entry name" value="CULTURE SPECIFIC PROTEIN, PUTATIVE (AFU_ORTHOLOGUE AFUA_2G00130)-RELATED"/>
    <property type="match status" value="1"/>
</dbReference>
<evidence type="ECO:0000313" key="3">
    <source>
        <dbReference type="Proteomes" id="UP000749559"/>
    </source>
</evidence>
<dbReference type="EMBL" id="CAIIXF020000001">
    <property type="protein sequence ID" value="CAH1772363.1"/>
    <property type="molecule type" value="Genomic_DNA"/>
</dbReference>
<dbReference type="SUPFAM" id="SSF56059">
    <property type="entry name" value="Glutathione synthetase ATP-binding domain-like"/>
    <property type="match status" value="1"/>
</dbReference>
<name>A0A8J1URS9_OWEFU</name>
<feature type="region of interest" description="Disordered" evidence="1">
    <location>
        <begin position="481"/>
        <end position="501"/>
    </location>
</feature>
<evidence type="ECO:0000313" key="2">
    <source>
        <dbReference type="EMBL" id="CAH1772363.1"/>
    </source>
</evidence>
<evidence type="ECO:0000256" key="1">
    <source>
        <dbReference type="SAM" id="MobiDB-lite"/>
    </source>
</evidence>
<keyword evidence="3" id="KW-1185">Reference proteome</keyword>
<reference evidence="2" key="1">
    <citation type="submission" date="2022-03" db="EMBL/GenBank/DDBJ databases">
        <authorList>
            <person name="Martin C."/>
        </authorList>
    </citation>
    <scope>NUCLEOTIDE SEQUENCE</scope>
</reference>
<protein>
    <submittedName>
        <fullName evidence="2">Uncharacterized protein</fullName>
    </submittedName>
</protein>
<accession>A0A8J1URS9</accession>